<evidence type="ECO:0000313" key="1">
    <source>
        <dbReference type="EMBL" id="KAK2562943.1"/>
    </source>
</evidence>
<accession>A0AAD9QKF7</accession>
<dbReference type="AlphaFoldDB" id="A0AAD9QKF7"/>
<proteinExistence type="predicted"/>
<reference evidence="1" key="1">
    <citation type="journal article" date="2023" name="G3 (Bethesda)">
        <title>Whole genome assembly and annotation of the endangered Caribbean coral Acropora cervicornis.</title>
        <authorList>
            <person name="Selwyn J.D."/>
            <person name="Vollmer S.V."/>
        </authorList>
    </citation>
    <scope>NUCLEOTIDE SEQUENCE</scope>
    <source>
        <strain evidence="1">K2</strain>
    </source>
</reference>
<evidence type="ECO:0000313" key="2">
    <source>
        <dbReference type="Proteomes" id="UP001249851"/>
    </source>
</evidence>
<organism evidence="1 2">
    <name type="scientific">Acropora cervicornis</name>
    <name type="common">Staghorn coral</name>
    <dbReference type="NCBI Taxonomy" id="6130"/>
    <lineage>
        <taxon>Eukaryota</taxon>
        <taxon>Metazoa</taxon>
        <taxon>Cnidaria</taxon>
        <taxon>Anthozoa</taxon>
        <taxon>Hexacorallia</taxon>
        <taxon>Scleractinia</taxon>
        <taxon>Astrocoeniina</taxon>
        <taxon>Acroporidae</taxon>
        <taxon>Acropora</taxon>
    </lineage>
</organism>
<gene>
    <name evidence="1" type="ORF">P5673_013923</name>
</gene>
<dbReference type="EMBL" id="JARQWQ010000027">
    <property type="protein sequence ID" value="KAK2562943.1"/>
    <property type="molecule type" value="Genomic_DNA"/>
</dbReference>
<dbReference type="Proteomes" id="UP001249851">
    <property type="component" value="Unassembled WGS sequence"/>
</dbReference>
<comment type="caution">
    <text evidence="1">The sequence shown here is derived from an EMBL/GenBank/DDBJ whole genome shotgun (WGS) entry which is preliminary data.</text>
</comment>
<reference evidence="1" key="2">
    <citation type="journal article" date="2023" name="Science">
        <title>Genomic signatures of disease resistance in endangered staghorn corals.</title>
        <authorList>
            <person name="Vollmer S.V."/>
            <person name="Selwyn J.D."/>
            <person name="Despard B.A."/>
            <person name="Roesel C.L."/>
        </authorList>
    </citation>
    <scope>NUCLEOTIDE SEQUENCE</scope>
    <source>
        <strain evidence="1">K2</strain>
    </source>
</reference>
<protein>
    <submittedName>
        <fullName evidence="1">Uncharacterized protein</fullName>
    </submittedName>
</protein>
<name>A0AAD9QKF7_ACRCE</name>
<sequence>MKSIDGMTRCKLQPIANILYCEAEGFVRTQGAIVKLLSARFRLTSFVKPTGGNATGGADFARKSERYSAAAMCFLFLAETAFSSFTLETSRIVNKPFKPWKVVLEFNEKLIRGGLQRCSDVFPVSRCLFALRHYDAGGKRTLEGAERLAVTARTITETAFSAFTLETSEIVKKPLKPWRKVGEARSYCKLLECEKFSFS</sequence>
<keyword evidence="2" id="KW-1185">Reference proteome</keyword>